<reference evidence="3 4" key="1">
    <citation type="submission" date="2018-01" db="EMBL/GenBank/DDBJ databases">
        <title>A novel member of the phylum Bacteroidetes isolated from glacier ice.</title>
        <authorList>
            <person name="Liu Q."/>
            <person name="Xin Y.-H."/>
        </authorList>
    </citation>
    <scope>NUCLEOTIDE SEQUENCE [LARGE SCALE GENOMIC DNA]</scope>
    <source>
        <strain evidence="3 4">RB1R16</strain>
    </source>
</reference>
<dbReference type="EMBL" id="PPSL01000001">
    <property type="protein sequence ID" value="PQJ13071.1"/>
    <property type="molecule type" value="Genomic_DNA"/>
</dbReference>
<gene>
    <name evidence="3" type="ORF">CJD36_004825</name>
</gene>
<dbReference type="AlphaFoldDB" id="A0A2S7T2G7"/>
<feature type="domain" description="Secretion system C-terminal sorting" evidence="2">
    <location>
        <begin position="314"/>
        <end position="383"/>
    </location>
</feature>
<evidence type="ECO:0000256" key="1">
    <source>
        <dbReference type="SAM" id="SignalP"/>
    </source>
</evidence>
<proteinExistence type="predicted"/>
<evidence type="ECO:0000313" key="3">
    <source>
        <dbReference type="EMBL" id="PQJ13071.1"/>
    </source>
</evidence>
<dbReference type="InterPro" id="IPR026444">
    <property type="entry name" value="Secre_tail"/>
</dbReference>
<protein>
    <recommendedName>
        <fullName evidence="2">Secretion system C-terminal sorting domain-containing protein</fullName>
    </recommendedName>
</protein>
<dbReference type="OrthoDB" id="624837at2"/>
<evidence type="ECO:0000313" key="4">
    <source>
        <dbReference type="Proteomes" id="UP000239872"/>
    </source>
</evidence>
<keyword evidence="4" id="KW-1185">Reference proteome</keyword>
<organism evidence="3 4">
    <name type="scientific">Flavipsychrobacter stenotrophus</name>
    <dbReference type="NCBI Taxonomy" id="2077091"/>
    <lineage>
        <taxon>Bacteria</taxon>
        <taxon>Pseudomonadati</taxon>
        <taxon>Bacteroidota</taxon>
        <taxon>Chitinophagia</taxon>
        <taxon>Chitinophagales</taxon>
        <taxon>Chitinophagaceae</taxon>
        <taxon>Flavipsychrobacter</taxon>
    </lineage>
</organism>
<sequence length="392" mass="43041">MKKTLTLLALLPFASAAFGQITILATDMPIPTGSYNISDMSNPSLPPNPIIGTNIMWDYGGFNGATYTEDYYPETDTFFTNGGVDVNYPTGKTMVPGTFFYNLNSEIDFTTTNVRETGIYIPYQGYDLAAATGNPGDSMEIPEQRYFLATPATLINFPLTNGNAWHSVSRYANNFTLTLSPLFDHSPWQHVYYTHSDDTVVGWGKMRVYAISGPSIYYDVLMEKSSQYSVDSFYANGLPADATVLGSFGMTQGQHTDSQYSYNFYRKGSFNYLAEFDYFNDASFTTLDGAYYHTDNIVPSGIKSLNGALYSTVIFPNPAKNEINLKVVGADLKMATYVINDVTGKAVKTGNVVKGAAQLHVDLNGTLVTGVYILNVLNEAGEGIIKESFVIN</sequence>
<dbReference type="NCBIfam" id="TIGR04183">
    <property type="entry name" value="Por_Secre_tail"/>
    <property type="match status" value="1"/>
</dbReference>
<feature type="chain" id="PRO_5015639797" description="Secretion system C-terminal sorting domain-containing protein" evidence="1">
    <location>
        <begin position="20"/>
        <end position="392"/>
    </location>
</feature>
<keyword evidence="1" id="KW-0732">Signal</keyword>
<name>A0A2S7T2G7_9BACT</name>
<dbReference type="RefSeq" id="WP_105037955.1">
    <property type="nucleotide sequence ID" value="NZ_PPSL01000001.1"/>
</dbReference>
<feature type="signal peptide" evidence="1">
    <location>
        <begin position="1"/>
        <end position="19"/>
    </location>
</feature>
<comment type="caution">
    <text evidence="3">The sequence shown here is derived from an EMBL/GenBank/DDBJ whole genome shotgun (WGS) entry which is preliminary data.</text>
</comment>
<evidence type="ECO:0000259" key="2">
    <source>
        <dbReference type="Pfam" id="PF18962"/>
    </source>
</evidence>
<accession>A0A2S7T2G7</accession>
<dbReference type="Pfam" id="PF18962">
    <property type="entry name" value="Por_Secre_tail"/>
    <property type="match status" value="1"/>
</dbReference>
<dbReference type="Proteomes" id="UP000239872">
    <property type="component" value="Unassembled WGS sequence"/>
</dbReference>